<dbReference type="PIRSF" id="PIRSF038996">
    <property type="entry name" value="FldA"/>
    <property type="match status" value="1"/>
</dbReference>
<gene>
    <name evidence="12" type="ORF">SAMN05192546_102321</name>
</gene>
<dbReference type="GO" id="GO:0010181">
    <property type="term" value="F:FMN binding"/>
    <property type="evidence" value="ECO:0007669"/>
    <property type="project" value="UniProtKB-UniRule"/>
</dbReference>
<dbReference type="GO" id="GO:0009055">
    <property type="term" value="F:electron transfer activity"/>
    <property type="evidence" value="ECO:0007669"/>
    <property type="project" value="UniProtKB-UniRule"/>
</dbReference>
<name>A0A1H3KDT7_9FIRM</name>
<dbReference type="Proteomes" id="UP000199230">
    <property type="component" value="Unassembled WGS sequence"/>
</dbReference>
<dbReference type="InterPro" id="IPR050619">
    <property type="entry name" value="Flavodoxin"/>
</dbReference>
<dbReference type="SUPFAM" id="SSF52218">
    <property type="entry name" value="Flavoproteins"/>
    <property type="match status" value="1"/>
</dbReference>
<proteinExistence type="inferred from homology"/>
<evidence type="ECO:0000256" key="5">
    <source>
        <dbReference type="ARBA" id="ARBA00022448"/>
    </source>
</evidence>
<dbReference type="EMBL" id="FNPV01000002">
    <property type="protein sequence ID" value="SDY50276.1"/>
    <property type="molecule type" value="Genomic_DNA"/>
</dbReference>
<evidence type="ECO:0000256" key="3">
    <source>
        <dbReference type="ARBA" id="ARBA00005267"/>
    </source>
</evidence>
<dbReference type="InterPro" id="IPR029039">
    <property type="entry name" value="Flavoprotein-like_sf"/>
</dbReference>
<dbReference type="PANTHER" id="PTHR42809:SF1">
    <property type="entry name" value="FLAVODOXIN 1"/>
    <property type="match status" value="1"/>
</dbReference>
<evidence type="ECO:0000256" key="6">
    <source>
        <dbReference type="ARBA" id="ARBA00022630"/>
    </source>
</evidence>
<dbReference type="InterPro" id="IPR001226">
    <property type="entry name" value="Flavodoxin_CS"/>
</dbReference>
<evidence type="ECO:0000256" key="8">
    <source>
        <dbReference type="ARBA" id="ARBA00022982"/>
    </source>
</evidence>
<protein>
    <recommendedName>
        <fullName evidence="4 10">Flavodoxin</fullName>
    </recommendedName>
</protein>
<accession>A0A1H3KDT7</accession>
<evidence type="ECO:0000256" key="2">
    <source>
        <dbReference type="ARBA" id="ARBA00003297"/>
    </source>
</evidence>
<evidence type="ECO:0000313" key="13">
    <source>
        <dbReference type="Proteomes" id="UP000199230"/>
    </source>
</evidence>
<dbReference type="Gene3D" id="3.40.50.360">
    <property type="match status" value="1"/>
</dbReference>
<keyword evidence="7 10" id="KW-0288">FMN</keyword>
<dbReference type="Pfam" id="PF00258">
    <property type="entry name" value="Flavodoxin_1"/>
    <property type="match status" value="1"/>
</dbReference>
<dbReference type="InterPro" id="IPR008254">
    <property type="entry name" value="Flavodoxin/NO_synth"/>
</dbReference>
<reference evidence="12 13" key="1">
    <citation type="submission" date="2016-10" db="EMBL/GenBank/DDBJ databases">
        <authorList>
            <person name="de Groot N.N."/>
        </authorList>
    </citation>
    <scope>NUCLEOTIDE SEQUENCE [LARGE SCALE GENOMIC DNA]</scope>
    <source>
        <strain evidence="12 13">APO</strain>
    </source>
</reference>
<evidence type="ECO:0000256" key="7">
    <source>
        <dbReference type="ARBA" id="ARBA00022643"/>
    </source>
</evidence>
<organism evidence="12 13">
    <name type="scientific">Tindallia californiensis</name>
    <dbReference type="NCBI Taxonomy" id="159292"/>
    <lineage>
        <taxon>Bacteria</taxon>
        <taxon>Bacillati</taxon>
        <taxon>Bacillota</taxon>
        <taxon>Clostridia</taxon>
        <taxon>Peptostreptococcales</taxon>
        <taxon>Tindalliaceae</taxon>
        <taxon>Tindallia</taxon>
    </lineage>
</organism>
<dbReference type="GO" id="GO:0016651">
    <property type="term" value="F:oxidoreductase activity, acting on NAD(P)H"/>
    <property type="evidence" value="ECO:0007669"/>
    <property type="project" value="UniProtKB-ARBA"/>
</dbReference>
<keyword evidence="13" id="KW-1185">Reference proteome</keyword>
<evidence type="ECO:0000256" key="10">
    <source>
        <dbReference type="PIRNR" id="PIRNR038996"/>
    </source>
</evidence>
<comment type="function">
    <text evidence="2 10">Low-potential electron donor to a number of redox enzymes.</text>
</comment>
<evidence type="ECO:0000256" key="1">
    <source>
        <dbReference type="ARBA" id="ARBA00001917"/>
    </source>
</evidence>
<dbReference type="InterPro" id="IPR010086">
    <property type="entry name" value="Flavodoxin_lc"/>
</dbReference>
<keyword evidence="5 10" id="KW-0813">Transport</keyword>
<comment type="similarity">
    <text evidence="3 10">Belongs to the flavodoxin family.</text>
</comment>
<dbReference type="PROSITE" id="PS50902">
    <property type="entry name" value="FLAVODOXIN_LIKE"/>
    <property type="match status" value="1"/>
</dbReference>
<keyword evidence="6 10" id="KW-0285">Flavoprotein</keyword>
<comment type="cofactor">
    <cofactor evidence="1 10">
        <name>FMN</name>
        <dbReference type="ChEBI" id="CHEBI:58210"/>
    </cofactor>
</comment>
<dbReference type="AlphaFoldDB" id="A0A1H3KDT7"/>
<evidence type="ECO:0000256" key="9">
    <source>
        <dbReference type="ARBA" id="ARBA00023231"/>
    </source>
</evidence>
<dbReference type="RefSeq" id="WP_093311273.1">
    <property type="nucleotide sequence ID" value="NZ_FNPV01000002.1"/>
</dbReference>
<keyword evidence="8 10" id="KW-0249">Electron transport</keyword>
<sequence length="142" mass="15191">MKKVTIIYGSTTGNTERVAELLKSNMDGADITLADASNAEKEMVQTADLILLGASTWGYGDIQDDFQAYYDSMSEDLLKGKDVAVFGCGNSDDFPDVYCEAVNLIKDKAAECGANIIGEGLKIDGEVDDNISAIESFAKSLL</sequence>
<feature type="domain" description="Flavodoxin-like" evidence="11">
    <location>
        <begin position="4"/>
        <end position="142"/>
    </location>
</feature>
<dbReference type="PRINTS" id="PR00369">
    <property type="entry name" value="FLAVODOXIN"/>
</dbReference>
<dbReference type="STRING" id="159292.SAMN05192546_102321"/>
<dbReference type="InterPro" id="IPR010087">
    <property type="entry name" value="Flav_short"/>
</dbReference>
<evidence type="ECO:0000256" key="4">
    <source>
        <dbReference type="ARBA" id="ARBA00017869"/>
    </source>
</evidence>
<dbReference type="NCBIfam" id="TIGR01753">
    <property type="entry name" value="flav_short"/>
    <property type="match status" value="1"/>
</dbReference>
<keyword evidence="9" id="KW-0535">Nitrogen fixation</keyword>
<dbReference type="PANTHER" id="PTHR42809">
    <property type="entry name" value="FLAVODOXIN 2"/>
    <property type="match status" value="1"/>
</dbReference>
<evidence type="ECO:0000313" key="12">
    <source>
        <dbReference type="EMBL" id="SDY50276.1"/>
    </source>
</evidence>
<dbReference type="PROSITE" id="PS00201">
    <property type="entry name" value="FLAVODOXIN"/>
    <property type="match status" value="1"/>
</dbReference>
<dbReference type="OrthoDB" id="9790745at2"/>
<evidence type="ECO:0000259" key="11">
    <source>
        <dbReference type="PROSITE" id="PS50902"/>
    </source>
</evidence>
<dbReference type="InterPro" id="IPR001094">
    <property type="entry name" value="Flavdoxin-like"/>
</dbReference>